<organism evidence="1 2">
    <name type="scientific">Mytilus edulis</name>
    <name type="common">Blue mussel</name>
    <dbReference type="NCBI Taxonomy" id="6550"/>
    <lineage>
        <taxon>Eukaryota</taxon>
        <taxon>Metazoa</taxon>
        <taxon>Spiralia</taxon>
        <taxon>Lophotrochozoa</taxon>
        <taxon>Mollusca</taxon>
        <taxon>Bivalvia</taxon>
        <taxon>Autobranchia</taxon>
        <taxon>Pteriomorphia</taxon>
        <taxon>Mytilida</taxon>
        <taxon>Mytiloidea</taxon>
        <taxon>Mytilidae</taxon>
        <taxon>Mytilinae</taxon>
        <taxon>Mytilus</taxon>
    </lineage>
</organism>
<gene>
    <name evidence="1" type="ORF">MEDL_64496</name>
</gene>
<dbReference type="EMBL" id="CAJPWZ010003135">
    <property type="protein sequence ID" value="CAG2252945.1"/>
    <property type="molecule type" value="Genomic_DNA"/>
</dbReference>
<accession>A0A8S3VH30</accession>
<sequence>MVLPTPQTFGCSSSNSGQTTTSLMIVFYRIVLPTPQRFDCSSSNSGQQLISNDSFYRMVLPRPSNVAAVAVLIVDNNLSQNDADALKRLAVAVLIVDNNSSLMTVFYRMVLPTPQTFNISSSTSGQQLTCNDSFSEWAADFLKCLTVAVLIVTTTYL</sequence>
<reference evidence="1" key="1">
    <citation type="submission" date="2021-03" db="EMBL/GenBank/DDBJ databases">
        <authorList>
            <person name="Bekaert M."/>
        </authorList>
    </citation>
    <scope>NUCLEOTIDE SEQUENCE</scope>
</reference>
<comment type="caution">
    <text evidence="1">The sequence shown here is derived from an EMBL/GenBank/DDBJ whole genome shotgun (WGS) entry which is preliminary data.</text>
</comment>
<keyword evidence="2" id="KW-1185">Reference proteome</keyword>
<evidence type="ECO:0000313" key="1">
    <source>
        <dbReference type="EMBL" id="CAG2252945.1"/>
    </source>
</evidence>
<dbReference type="Proteomes" id="UP000683360">
    <property type="component" value="Unassembled WGS sequence"/>
</dbReference>
<protein>
    <submittedName>
        <fullName evidence="1">Uncharacterized protein</fullName>
    </submittedName>
</protein>
<proteinExistence type="predicted"/>
<evidence type="ECO:0000313" key="2">
    <source>
        <dbReference type="Proteomes" id="UP000683360"/>
    </source>
</evidence>
<name>A0A8S3VH30_MYTED</name>
<dbReference type="AlphaFoldDB" id="A0A8S3VH30"/>